<keyword evidence="2" id="KW-1185">Reference proteome</keyword>
<dbReference type="Pfam" id="PF10117">
    <property type="entry name" value="McrBC"/>
    <property type="match status" value="1"/>
</dbReference>
<dbReference type="GO" id="GO:0004519">
    <property type="term" value="F:endonuclease activity"/>
    <property type="evidence" value="ECO:0007669"/>
    <property type="project" value="UniProtKB-KW"/>
</dbReference>
<gene>
    <name evidence="1" type="ORF">Q5M86_02075</name>
</gene>
<protein>
    <submittedName>
        <fullName evidence="1">Restriction endonuclease</fullName>
    </submittedName>
</protein>
<name>A0ABT8YUK9_9SPIR</name>
<dbReference type="PANTHER" id="PTHR38733:SF1">
    <property type="entry name" value="TYPE IV METHYL-DIRECTED RESTRICTION ENZYME ECOKMCRBC"/>
    <property type="match status" value="1"/>
</dbReference>
<organism evidence="1 2">
    <name type="scientific">Brachyspira innocens</name>
    <dbReference type="NCBI Taxonomy" id="13264"/>
    <lineage>
        <taxon>Bacteria</taxon>
        <taxon>Pseudomonadati</taxon>
        <taxon>Spirochaetota</taxon>
        <taxon>Spirochaetia</taxon>
        <taxon>Brachyspirales</taxon>
        <taxon>Brachyspiraceae</taxon>
        <taxon>Brachyspira</taxon>
    </lineage>
</organism>
<evidence type="ECO:0000313" key="1">
    <source>
        <dbReference type="EMBL" id="MDO7019556.1"/>
    </source>
</evidence>
<dbReference type="InterPro" id="IPR019292">
    <property type="entry name" value="McrC"/>
</dbReference>
<keyword evidence="1" id="KW-0378">Hydrolase</keyword>
<comment type="caution">
    <text evidence="1">The sequence shown here is derived from an EMBL/GenBank/DDBJ whole genome shotgun (WGS) entry which is preliminary data.</text>
</comment>
<keyword evidence="1" id="KW-0540">Nuclease</keyword>
<proteinExistence type="predicted"/>
<dbReference type="Proteomes" id="UP001175147">
    <property type="component" value="Unassembled WGS sequence"/>
</dbReference>
<dbReference type="RefSeq" id="WP_304384830.1">
    <property type="nucleotide sequence ID" value="NZ_JAUPBL010000019.1"/>
</dbReference>
<reference evidence="1" key="1">
    <citation type="submission" date="2023-07" db="EMBL/GenBank/DDBJ databases">
        <title>Mucosal microbiota of week-old chicken and adult hens.</title>
        <authorList>
            <person name="Volf J."/>
            <person name="Karasova D."/>
            <person name="Crhanova M."/>
            <person name="Faldynova M."/>
            <person name="Prikrylova H."/>
            <person name="Zeman M."/>
            <person name="Babak V."/>
            <person name="Rajova J."/>
            <person name="Rychlik I."/>
        </authorList>
    </citation>
    <scope>NUCLEOTIDE SEQUENCE</scope>
    <source>
        <strain evidence="1">ET902</strain>
    </source>
</reference>
<dbReference type="PANTHER" id="PTHR38733">
    <property type="entry name" value="PROTEIN MCRC"/>
    <property type="match status" value="1"/>
</dbReference>
<keyword evidence="1" id="KW-0255">Endonuclease</keyword>
<accession>A0ABT8YUK9</accession>
<dbReference type="EMBL" id="JAUPBM010000013">
    <property type="protein sequence ID" value="MDO7019556.1"/>
    <property type="molecule type" value="Genomic_DNA"/>
</dbReference>
<evidence type="ECO:0000313" key="2">
    <source>
        <dbReference type="Proteomes" id="UP001175147"/>
    </source>
</evidence>
<sequence>MDNLNNQCECEFCKYNSASFNEHNKIDCDSLIEYINNSKYREYIFGENSYGKTLSYYIGAFWLDNEYTKNIIINPKIDNIDFMKMFSKCLSHSSMIKDFDKIYSINFEDPPIDYKENKLIKGLDALTSIHFLRMLELELHNGLKRNFIRKEENINSKIKGKIDFSNHIKKNIMIARNDRVYCSYFDYDINCLENRILKKALKICYSNIGSIYDSFSCMSFFSEVSDELHFYELHNIKLNPLYKKYKLLIKLAINIIKLKRYKDSCSENEAPPFYIDMSLLFEKYVYALLDDSLKNKNAKILYQEGYSRHKLKPDFIIKGNGYDYIADTKYKSSYNNGINIEDIRQLSGYGRVKSIVKEFTNDIENYVPKCLIIYPSDDSNNKSIDFEKKEKISDLVKFYKLGVSLPVLD</sequence>